<dbReference type="GeneID" id="89928389"/>
<keyword evidence="3 6" id="KW-0863">Zinc-finger</keyword>
<dbReference type="InterPro" id="IPR013087">
    <property type="entry name" value="Znf_C2H2_type"/>
</dbReference>
<dbReference type="SUPFAM" id="SSF57667">
    <property type="entry name" value="beta-beta-alpha zinc fingers"/>
    <property type="match status" value="3"/>
</dbReference>
<keyword evidence="10" id="KW-1185">Reference proteome</keyword>
<dbReference type="Pfam" id="PF00096">
    <property type="entry name" value="zf-C2H2"/>
    <property type="match status" value="4"/>
</dbReference>
<dbReference type="PANTHER" id="PTHR23235">
    <property type="entry name" value="KRUEPPEL-LIKE TRANSCRIPTION FACTOR"/>
    <property type="match status" value="1"/>
</dbReference>
<evidence type="ECO:0000256" key="7">
    <source>
        <dbReference type="SAM" id="MobiDB-lite"/>
    </source>
</evidence>
<dbReference type="FunFam" id="3.30.160.60:FF:000176">
    <property type="entry name" value="zinc finger protein 70"/>
    <property type="match status" value="1"/>
</dbReference>
<feature type="region of interest" description="Disordered" evidence="7">
    <location>
        <begin position="157"/>
        <end position="230"/>
    </location>
</feature>
<keyword evidence="4" id="KW-0862">Zinc</keyword>
<name>A0AAV9P3G9_9PEZI</name>
<organism evidence="9 10">
    <name type="scientific">Saxophila tyrrhenica</name>
    <dbReference type="NCBI Taxonomy" id="1690608"/>
    <lineage>
        <taxon>Eukaryota</taxon>
        <taxon>Fungi</taxon>
        <taxon>Dikarya</taxon>
        <taxon>Ascomycota</taxon>
        <taxon>Pezizomycotina</taxon>
        <taxon>Dothideomycetes</taxon>
        <taxon>Dothideomycetidae</taxon>
        <taxon>Mycosphaerellales</taxon>
        <taxon>Extremaceae</taxon>
        <taxon>Saxophila</taxon>
    </lineage>
</organism>
<evidence type="ECO:0000256" key="4">
    <source>
        <dbReference type="ARBA" id="ARBA00022833"/>
    </source>
</evidence>
<dbReference type="Gene3D" id="3.30.160.60">
    <property type="entry name" value="Classic Zinc Finger"/>
    <property type="match status" value="4"/>
</dbReference>
<evidence type="ECO:0000256" key="2">
    <source>
        <dbReference type="ARBA" id="ARBA00022737"/>
    </source>
</evidence>
<feature type="domain" description="C2H2-type" evidence="8">
    <location>
        <begin position="233"/>
        <end position="262"/>
    </location>
</feature>
<feature type="compositionally biased region" description="Low complexity" evidence="7">
    <location>
        <begin position="178"/>
        <end position="187"/>
    </location>
</feature>
<dbReference type="AlphaFoldDB" id="A0AAV9P3G9"/>
<dbReference type="PROSITE" id="PS50157">
    <property type="entry name" value="ZINC_FINGER_C2H2_2"/>
    <property type="match status" value="4"/>
</dbReference>
<feature type="domain" description="C2H2-type" evidence="8">
    <location>
        <begin position="263"/>
        <end position="292"/>
    </location>
</feature>
<keyword evidence="1" id="KW-0479">Metal-binding</keyword>
<evidence type="ECO:0000256" key="5">
    <source>
        <dbReference type="ARBA" id="ARBA00023125"/>
    </source>
</evidence>
<dbReference type="InterPro" id="IPR036236">
    <property type="entry name" value="Znf_C2H2_sf"/>
</dbReference>
<evidence type="ECO:0000313" key="9">
    <source>
        <dbReference type="EMBL" id="KAK5167354.1"/>
    </source>
</evidence>
<keyword evidence="5 9" id="KW-0238">DNA-binding</keyword>
<dbReference type="GO" id="GO:0003677">
    <property type="term" value="F:DNA binding"/>
    <property type="evidence" value="ECO:0007669"/>
    <property type="project" value="UniProtKB-KW"/>
</dbReference>
<proteinExistence type="predicted"/>
<feature type="domain" description="C2H2-type" evidence="8">
    <location>
        <begin position="293"/>
        <end position="320"/>
    </location>
</feature>
<dbReference type="Proteomes" id="UP001337655">
    <property type="component" value="Unassembled WGS sequence"/>
</dbReference>
<evidence type="ECO:0000256" key="6">
    <source>
        <dbReference type="PROSITE-ProRule" id="PRU00042"/>
    </source>
</evidence>
<dbReference type="PANTHER" id="PTHR23235:SF120">
    <property type="entry name" value="KRUPPEL-LIKE FACTOR 15"/>
    <property type="match status" value="1"/>
</dbReference>
<sequence length="418" mass="46743">MDMTTTLPAHHPSSLLQRRFSQAQYQTADMTELFNLNFRPNPLNTTPGHESVQTYQRTQQQYPSQLRTQSQQQHQAQTQPAQTPQQPLAANDGFVNLAAVDGSASGLNNAFTNPYDLSTTFNGANFGSLSWAAPAQSFGAMPANLLRADTSSSLDSEPYIKMEEPSPLQPPPLVFDVDSPSSRSSSEASDESKPAVFSTEIDTLMRAIQSKSDSKDHKPTPKSRTTNPRSKRYFCNLPGCDKSFYQKTHLEIHTRAHTGVKPFLCSEPSCGQRFSQLGNLKTHERRHTGERPYKCNTCGKMFAQHGNVRAHKIIHGGQKPFLCKLDDCNKQFTQLGNLKSHQNKFHVETIRRLKERFENLRDGDVVQTWEKELWEYFGGLYKNCNKGIKGRGKDRKISGRSSGLAQRRDSIASSSGSG</sequence>
<dbReference type="GO" id="GO:0008270">
    <property type="term" value="F:zinc ion binding"/>
    <property type="evidence" value="ECO:0007669"/>
    <property type="project" value="UniProtKB-KW"/>
</dbReference>
<evidence type="ECO:0000256" key="3">
    <source>
        <dbReference type="ARBA" id="ARBA00022771"/>
    </source>
</evidence>
<accession>A0AAV9P3G9</accession>
<comment type="caution">
    <text evidence="9">The sequence shown here is derived from an EMBL/GenBank/DDBJ whole genome shotgun (WGS) entry which is preliminary data.</text>
</comment>
<evidence type="ECO:0000259" key="8">
    <source>
        <dbReference type="PROSITE" id="PS50157"/>
    </source>
</evidence>
<evidence type="ECO:0000313" key="10">
    <source>
        <dbReference type="Proteomes" id="UP001337655"/>
    </source>
</evidence>
<gene>
    <name evidence="9" type="primary">AZF1</name>
    <name evidence="9" type="ORF">LTR77_007053</name>
</gene>
<dbReference type="FunFam" id="3.30.160.60:FF:002343">
    <property type="entry name" value="Zinc finger protein 33A"/>
    <property type="match status" value="1"/>
</dbReference>
<dbReference type="FunFam" id="3.30.160.60:FF:002157">
    <property type="entry name" value="Transcription factor"/>
    <property type="match status" value="1"/>
</dbReference>
<feature type="domain" description="C2H2-type" evidence="8">
    <location>
        <begin position="321"/>
        <end position="346"/>
    </location>
</feature>
<evidence type="ECO:0000256" key="1">
    <source>
        <dbReference type="ARBA" id="ARBA00022723"/>
    </source>
</evidence>
<protein>
    <submittedName>
        <fullName evidence="9">DNA-binding transcription factor</fullName>
    </submittedName>
</protein>
<keyword evidence="2" id="KW-0677">Repeat</keyword>
<dbReference type="PROSITE" id="PS00028">
    <property type="entry name" value="ZINC_FINGER_C2H2_1"/>
    <property type="match status" value="4"/>
</dbReference>
<feature type="region of interest" description="Disordered" evidence="7">
    <location>
        <begin position="60"/>
        <end position="88"/>
    </location>
</feature>
<dbReference type="RefSeq" id="XP_064657060.1">
    <property type="nucleotide sequence ID" value="XM_064804290.1"/>
</dbReference>
<dbReference type="SMART" id="SM00355">
    <property type="entry name" value="ZnF_C2H2"/>
    <property type="match status" value="4"/>
</dbReference>
<reference evidence="9 10" key="1">
    <citation type="submission" date="2023-08" db="EMBL/GenBank/DDBJ databases">
        <title>Black Yeasts Isolated from many extreme environments.</title>
        <authorList>
            <person name="Coleine C."/>
            <person name="Stajich J.E."/>
            <person name="Selbmann L."/>
        </authorList>
    </citation>
    <scope>NUCLEOTIDE SEQUENCE [LARGE SCALE GENOMIC DNA]</scope>
    <source>
        <strain evidence="9 10">CCFEE 5935</strain>
    </source>
</reference>
<dbReference type="EMBL" id="JAVRRT010000011">
    <property type="protein sequence ID" value="KAK5167354.1"/>
    <property type="molecule type" value="Genomic_DNA"/>
</dbReference>
<feature type="region of interest" description="Disordered" evidence="7">
    <location>
        <begin position="391"/>
        <end position="418"/>
    </location>
</feature>